<keyword evidence="5" id="KW-1185">Reference proteome</keyword>
<dbReference type="Proteomes" id="UP000001880">
    <property type="component" value="Chromosome"/>
</dbReference>
<dbReference type="eggNOG" id="COG1484">
    <property type="taxonomic scope" value="Bacteria"/>
</dbReference>
<feature type="domain" description="ATPase PglY C-terminal" evidence="3">
    <location>
        <begin position="944"/>
        <end position="1096"/>
    </location>
</feature>
<dbReference type="InterPro" id="IPR058747">
    <property type="entry name" value="PglY_C"/>
</dbReference>
<evidence type="ECO:0000259" key="2">
    <source>
        <dbReference type="Pfam" id="PF19557"/>
    </source>
</evidence>
<sequence length="1192" mass="133198">MRISDALDIPAFSDLSEFIARINDSDERVMQSLRTFVVPKNLETKLDQLLRAVGHNLDQKRDIGRYIYGTFGSGKSHLMTVLAKMLEHDETVYDVGDEALHRLRAQHPWIDRHSPLVVRVNMMGKQTLVSALFEAYAEALPPDAPPIAFTDEDEVFALIDKDAERLGGMDALLGRLVEDKAIPSLGFYERMRQGTPSQRLDLAARLDTWRNHGRPVRPEDLWVDADEGFARIARHAKDAGYTAIVWLIDELVIWIRGKSADQYVQQINDLSALVDHDQTSARPTPFFVAVAVQQDVAETCPQDLSEKGFREQLGFIGNRFQPRLDLEDQDLFEVTSRRVLKPKQEHAEAWRQAVAQTFQKHQAEIRKLSGEIEPAQVQALYPFHPALMRVLVDVTQGLSRNRSAMSALYGLLHAERDLEVGHFIPVGSLFDVVFTRDSVEDARQRTQSVLAQRLAEAAESYERLEHKLDQASEEVSADPVELRQLVKTVLLCQLSDRDYFRTEPLSKRVKASFLLHLNQRDIQASHPRLGLSKVVKLFRQIDSTEVTLGEGTDPSIKILTDRVDSDAVLKAALAEMHHSARFAYIRRVIDQVLGLGLGSGKEIALDVPGWRGTKRRGRLLLENVRTLSYAGKQNQFEAGESEFLILVDYPFDEDPTKTRQDDIQTLQRARSHRRQWTVAWLPAHFQRSELSALDQAAAVDIIRQDKARFLERYNTRDADKISRALELHQAKQRQLLEDAVRRVYIDEGEVHACSELLDSVTHAGKDIGKVPQGLAKDILDVRYPNHPQFSRRVVARDLQTLVDLVVRAAATGTADNLKSSDMDLVQAFAVPLEMVYPGQNSISRRADGRYLTRVHGLLRDGERTQARALRDVLSADVQSGDGFGFTDEVVQFFLFYLLHAEGYEALKNGSLTVRVFRDLPSDFELKKADMVEHAEWDAALRVDAALFGGSKRADIPSVPEQAKLSREVEAQARELRSRLTELKSALGEVLAWTGLKLEDSERARTLVALESTLVALGEQQGNAERVRRLAELDKASDTLSAFASVIRSVEAERAALDSLSSQQAAFTIVAERGDDAERAAVVLALKNRLRAPVSAPLADFAPGWQAEAQSCLQAIVGRTPSPPPSVAEAGPEVAAQDAERGGGRVLTRRASGVSRAALAKELARLSKDAVRELGPDGDDAHFDIEISLVRRR</sequence>
<dbReference type="OrthoDB" id="3201900at2"/>
<reference evidence="4 5" key="1">
    <citation type="journal article" date="2010" name="Stand. Genomic Sci.">
        <title>Complete genome sequence of Haliangium ochraceum type strain (SMP-2).</title>
        <authorList>
            <consortium name="US DOE Joint Genome Institute (JGI-PGF)"/>
            <person name="Ivanova N."/>
            <person name="Daum C."/>
            <person name="Lang E."/>
            <person name="Abt B."/>
            <person name="Kopitz M."/>
            <person name="Saunders E."/>
            <person name="Lapidus A."/>
            <person name="Lucas S."/>
            <person name="Glavina Del Rio T."/>
            <person name="Nolan M."/>
            <person name="Tice H."/>
            <person name="Copeland A."/>
            <person name="Cheng J.F."/>
            <person name="Chen F."/>
            <person name="Bruce D."/>
            <person name="Goodwin L."/>
            <person name="Pitluck S."/>
            <person name="Mavromatis K."/>
            <person name="Pati A."/>
            <person name="Mikhailova N."/>
            <person name="Chen A."/>
            <person name="Palaniappan K."/>
            <person name="Land M."/>
            <person name="Hauser L."/>
            <person name="Chang Y.J."/>
            <person name="Jeffries C.D."/>
            <person name="Detter J.C."/>
            <person name="Brettin T."/>
            <person name="Rohde M."/>
            <person name="Goker M."/>
            <person name="Bristow J."/>
            <person name="Markowitz V."/>
            <person name="Eisen J.A."/>
            <person name="Hugenholtz P."/>
            <person name="Kyrpides N.C."/>
            <person name="Klenk H.P."/>
        </authorList>
    </citation>
    <scope>NUCLEOTIDE SEQUENCE [LARGE SCALE GENOMIC DNA]</scope>
    <source>
        <strain evidence="5">DSM 14365 / CIP 107738 / JCM 11303 / AJ 13395 / SMP-2</strain>
    </source>
</reference>
<feature type="domain" description="DUF6079" evidence="2">
    <location>
        <begin position="29"/>
        <end position="103"/>
    </location>
</feature>
<protein>
    <submittedName>
        <fullName evidence="4">Uncharacterized protein</fullName>
    </submittedName>
</protein>
<dbReference type="KEGG" id="hoh:Hoch_1203"/>
<gene>
    <name evidence="4" type="ordered locus">Hoch_1203</name>
</gene>
<dbReference type="InterPro" id="IPR045725">
    <property type="entry name" value="DUF6079_N"/>
</dbReference>
<name>D0LS73_HALO1</name>
<evidence type="ECO:0000259" key="3">
    <source>
        <dbReference type="Pfam" id="PF26382"/>
    </source>
</evidence>
<evidence type="ECO:0000313" key="4">
    <source>
        <dbReference type="EMBL" id="ACY13770.1"/>
    </source>
</evidence>
<organism evidence="4 5">
    <name type="scientific">Haliangium ochraceum (strain DSM 14365 / JCM 11303 / SMP-2)</name>
    <dbReference type="NCBI Taxonomy" id="502025"/>
    <lineage>
        <taxon>Bacteria</taxon>
        <taxon>Pseudomonadati</taxon>
        <taxon>Myxococcota</taxon>
        <taxon>Polyangia</taxon>
        <taxon>Haliangiales</taxon>
        <taxon>Kofleriaceae</taxon>
        <taxon>Haliangium</taxon>
    </lineage>
</organism>
<evidence type="ECO:0000256" key="1">
    <source>
        <dbReference type="SAM" id="MobiDB-lite"/>
    </source>
</evidence>
<dbReference type="STRING" id="502025.Hoch_1203"/>
<feature type="region of interest" description="Disordered" evidence="1">
    <location>
        <begin position="1119"/>
        <end position="1145"/>
    </location>
</feature>
<dbReference type="Pfam" id="PF26382">
    <property type="entry name" value="BREX_PglY_6th"/>
    <property type="match status" value="1"/>
</dbReference>
<accession>D0LS73</accession>
<dbReference type="Pfam" id="PF19557">
    <property type="entry name" value="DUF6079_1st"/>
    <property type="match status" value="1"/>
</dbReference>
<proteinExistence type="predicted"/>
<dbReference type="AlphaFoldDB" id="D0LS73"/>
<evidence type="ECO:0000313" key="5">
    <source>
        <dbReference type="Proteomes" id="UP000001880"/>
    </source>
</evidence>
<dbReference type="HOGENOM" id="CLU_269246_0_0_7"/>
<dbReference type="EMBL" id="CP001804">
    <property type="protein sequence ID" value="ACY13770.1"/>
    <property type="molecule type" value="Genomic_DNA"/>
</dbReference>
<dbReference type="RefSeq" id="WP_012826381.1">
    <property type="nucleotide sequence ID" value="NC_013440.1"/>
</dbReference>